<keyword evidence="3" id="KW-1185">Reference proteome</keyword>
<proteinExistence type="predicted"/>
<comment type="caution">
    <text evidence="2">The sequence shown here is derived from an EMBL/GenBank/DDBJ whole genome shotgun (WGS) entry which is preliminary data.</text>
</comment>
<evidence type="ECO:0000313" key="2">
    <source>
        <dbReference type="EMBL" id="KAK3897424.1"/>
    </source>
</evidence>
<name>A0AAN6RNX6_9PEZI</name>
<dbReference type="EMBL" id="MU856171">
    <property type="protein sequence ID" value="KAK3897424.1"/>
    <property type="molecule type" value="Genomic_DNA"/>
</dbReference>
<protein>
    <submittedName>
        <fullName evidence="2">Uncharacterized protein</fullName>
    </submittedName>
</protein>
<dbReference type="Proteomes" id="UP001303889">
    <property type="component" value="Unassembled WGS sequence"/>
</dbReference>
<accession>A0AAN6RNX6</accession>
<dbReference type="AlphaFoldDB" id="A0AAN6RNX6"/>
<sequence length="296" mass="33665">MAQTAQDLSRLRVRGCDLFLLEKWDADSALSPDKQMRQIFARFLALPLPERQVRPTPSRCRTDASCGLDILALARPYAERNIDGECLLLRTYYGPGRDDAFKAVVRICNESGGPYHQRFLSDAARYGYGEDWQRVFSLMPQLLEPNPRYGYEEERVAAFAEAQEAKGYDPEALGELLLSDRFNHYHLASKVGVLYVMDEETLGEDEDGSPVSHEDREILTVWYDAYRKTVRWRRDRADYVDDHMALLQTASIDDHTVWTEAEVGENYDWDGPVGPRSTEEGGESDSDGESEHAGDP</sequence>
<gene>
    <name evidence="2" type="ORF">C8A05DRAFT_39030</name>
</gene>
<reference evidence="2" key="1">
    <citation type="journal article" date="2023" name="Mol. Phylogenet. Evol.">
        <title>Genome-scale phylogeny and comparative genomics of the fungal order Sordariales.</title>
        <authorList>
            <person name="Hensen N."/>
            <person name="Bonometti L."/>
            <person name="Westerberg I."/>
            <person name="Brannstrom I.O."/>
            <person name="Guillou S."/>
            <person name="Cros-Aarteil S."/>
            <person name="Calhoun S."/>
            <person name="Haridas S."/>
            <person name="Kuo A."/>
            <person name="Mondo S."/>
            <person name="Pangilinan J."/>
            <person name="Riley R."/>
            <person name="LaButti K."/>
            <person name="Andreopoulos B."/>
            <person name="Lipzen A."/>
            <person name="Chen C."/>
            <person name="Yan M."/>
            <person name="Daum C."/>
            <person name="Ng V."/>
            <person name="Clum A."/>
            <person name="Steindorff A."/>
            <person name="Ohm R.A."/>
            <person name="Martin F."/>
            <person name="Silar P."/>
            <person name="Natvig D.O."/>
            <person name="Lalanne C."/>
            <person name="Gautier V."/>
            <person name="Ament-Velasquez S.L."/>
            <person name="Kruys A."/>
            <person name="Hutchinson M.I."/>
            <person name="Powell A.J."/>
            <person name="Barry K."/>
            <person name="Miller A.N."/>
            <person name="Grigoriev I.V."/>
            <person name="Debuchy R."/>
            <person name="Gladieux P."/>
            <person name="Hiltunen Thoren M."/>
            <person name="Johannesson H."/>
        </authorList>
    </citation>
    <scope>NUCLEOTIDE SEQUENCE</scope>
    <source>
        <strain evidence="2">CBS 103.79</strain>
    </source>
</reference>
<reference evidence="2" key="2">
    <citation type="submission" date="2023-05" db="EMBL/GenBank/DDBJ databases">
        <authorList>
            <consortium name="Lawrence Berkeley National Laboratory"/>
            <person name="Steindorff A."/>
            <person name="Hensen N."/>
            <person name="Bonometti L."/>
            <person name="Westerberg I."/>
            <person name="Brannstrom I.O."/>
            <person name="Guillou S."/>
            <person name="Cros-Aarteil S."/>
            <person name="Calhoun S."/>
            <person name="Haridas S."/>
            <person name="Kuo A."/>
            <person name="Mondo S."/>
            <person name="Pangilinan J."/>
            <person name="Riley R."/>
            <person name="Labutti K."/>
            <person name="Andreopoulos B."/>
            <person name="Lipzen A."/>
            <person name="Chen C."/>
            <person name="Yanf M."/>
            <person name="Daum C."/>
            <person name="Ng V."/>
            <person name="Clum A."/>
            <person name="Ohm R."/>
            <person name="Martin F."/>
            <person name="Silar P."/>
            <person name="Natvig D."/>
            <person name="Lalanne C."/>
            <person name="Gautier V."/>
            <person name="Ament-Velasquez S.L."/>
            <person name="Kruys A."/>
            <person name="Hutchinson M.I."/>
            <person name="Powell A.J."/>
            <person name="Barry K."/>
            <person name="Miller A.N."/>
            <person name="Grigoriev I.V."/>
            <person name="Debuchy R."/>
            <person name="Gladieux P."/>
            <person name="Thoren M.H."/>
            <person name="Johannesson H."/>
        </authorList>
    </citation>
    <scope>NUCLEOTIDE SEQUENCE</scope>
    <source>
        <strain evidence="2">CBS 103.79</strain>
    </source>
</reference>
<evidence type="ECO:0000313" key="3">
    <source>
        <dbReference type="Proteomes" id="UP001303889"/>
    </source>
</evidence>
<organism evidence="2 3">
    <name type="scientific">Staphylotrichum tortipilum</name>
    <dbReference type="NCBI Taxonomy" id="2831512"/>
    <lineage>
        <taxon>Eukaryota</taxon>
        <taxon>Fungi</taxon>
        <taxon>Dikarya</taxon>
        <taxon>Ascomycota</taxon>
        <taxon>Pezizomycotina</taxon>
        <taxon>Sordariomycetes</taxon>
        <taxon>Sordariomycetidae</taxon>
        <taxon>Sordariales</taxon>
        <taxon>Chaetomiaceae</taxon>
        <taxon>Staphylotrichum</taxon>
    </lineage>
</organism>
<evidence type="ECO:0000256" key="1">
    <source>
        <dbReference type="SAM" id="MobiDB-lite"/>
    </source>
</evidence>
<feature type="region of interest" description="Disordered" evidence="1">
    <location>
        <begin position="263"/>
        <end position="296"/>
    </location>
</feature>